<dbReference type="SUPFAM" id="SSF55781">
    <property type="entry name" value="GAF domain-like"/>
    <property type="match status" value="1"/>
</dbReference>
<reference evidence="4 5" key="1">
    <citation type="submission" date="2019-04" db="EMBL/GenBank/DDBJ databases">
        <title>Microbes associate with the intestines of laboratory mice.</title>
        <authorList>
            <person name="Navarre W."/>
            <person name="Wong E."/>
            <person name="Huang K."/>
            <person name="Tropini C."/>
            <person name="Ng K."/>
            <person name="Yu B."/>
        </authorList>
    </citation>
    <scope>NUCLEOTIDE SEQUENCE [LARGE SCALE GENOMIC DNA]</scope>
    <source>
        <strain evidence="4 5">NM07_P-09</strain>
    </source>
</reference>
<dbReference type="AlphaFoldDB" id="A0A4V3RR29"/>
<feature type="region of interest" description="Disordered" evidence="2">
    <location>
        <begin position="768"/>
        <end position="806"/>
    </location>
</feature>
<organism evidence="4 5">
    <name type="scientific">Muricaecibacterium torontonense</name>
    <dbReference type="NCBI Taxonomy" id="3032871"/>
    <lineage>
        <taxon>Bacteria</taxon>
        <taxon>Bacillati</taxon>
        <taxon>Actinomycetota</taxon>
        <taxon>Coriobacteriia</taxon>
        <taxon>Coriobacteriales</taxon>
        <taxon>Atopobiaceae</taxon>
        <taxon>Muricaecibacterium</taxon>
    </lineage>
</organism>
<dbReference type="InterPro" id="IPR036457">
    <property type="entry name" value="PPM-type-like_dom_sf"/>
</dbReference>
<dbReference type="OrthoDB" id="5241041at2"/>
<dbReference type="PANTHER" id="PTHR43156:SF2">
    <property type="entry name" value="STAGE II SPORULATION PROTEIN E"/>
    <property type="match status" value="1"/>
</dbReference>
<dbReference type="GO" id="GO:0006355">
    <property type="term" value="P:regulation of DNA-templated transcription"/>
    <property type="evidence" value="ECO:0007669"/>
    <property type="project" value="InterPro"/>
</dbReference>
<sequence length="806" mass="86947">MILGSSITAVDKGDGRLKAFSGLTTVIKILSLVDDAIAGYDSHGKIIIANGNLAELTGLSRQQLIGMDVSTLFLPLTGVPKTHGRLPFPLDGEETPLLCRKPNQNTWTPVHVRAKEMGDDGSFLMVARPFVEKSVSGDAGAVEPELAVPHLSASDVLIDAAVVPGEDPTPSGIAVSNADLYQSADAPDDSVPNDVVRVIQEIGRAADTGNTSGVHDMLVRELRSAVDADAAALYTAGYGGYVFKSFSGKLGGSSMPTFVEGKNAVVSIASSRGRTASFDRVRQDTGEIALVDSATGKTYEISGAENFPLTSFYVVPIIYNRSTVAVAAVGWTTPHGLGGHSAKVLDILAVHHANDLLTAQALALTSASERVQDVAHENLMHLEELEDKATFLDYCRAFEAMAQAINCRFAPVFRNLHQNTNFIKKADGSLVDFPFTINDLADDRTAPEVYVCPFSHHKELSDWLAQNHIQRDGFVVVVRQLREERRAFLVLSDVSDIPLGNLEITLYKRFVQDVFRQDQLQRQRIQNSLIAHTLQQGMGNHMQHVQGLSAQAVYNSATESANVGGDFYDLLRLENNRACIILGDVAGKGVQAASVSAAVRTALGTYVWEGMEPAHMVRSLNDFFLGFSRLDSFATLFVGLLDVRSGKLTYCSAGHPPAFLLHPKDNQMELLNVQSGVVGAFREMVFKDGIVQLEPGDELVLYTDGVTESRDPSGVFFGETGLRETLVREMDTDVHDMADAIMNTLYDFTGGRLDDDVAIMALRYNGLDDAPEDDSSGLGTEGKGTVPAPSESHQSAQTGASEGEQL</sequence>
<feature type="domain" description="PAS" evidence="3">
    <location>
        <begin position="22"/>
        <end position="75"/>
    </location>
</feature>
<dbReference type="Gene3D" id="3.60.40.10">
    <property type="entry name" value="PPM-type phosphatase domain"/>
    <property type="match status" value="1"/>
</dbReference>
<keyword evidence="1" id="KW-0378">Hydrolase</keyword>
<feature type="compositionally biased region" description="Polar residues" evidence="2">
    <location>
        <begin position="791"/>
        <end position="800"/>
    </location>
</feature>
<dbReference type="Pfam" id="PF00989">
    <property type="entry name" value="PAS"/>
    <property type="match status" value="1"/>
</dbReference>
<evidence type="ECO:0000313" key="5">
    <source>
        <dbReference type="Proteomes" id="UP000310263"/>
    </source>
</evidence>
<dbReference type="InterPro" id="IPR035965">
    <property type="entry name" value="PAS-like_dom_sf"/>
</dbReference>
<dbReference type="PANTHER" id="PTHR43156">
    <property type="entry name" value="STAGE II SPORULATION PROTEIN E-RELATED"/>
    <property type="match status" value="1"/>
</dbReference>
<dbReference type="EMBL" id="SRYE01000004">
    <property type="protein sequence ID" value="TGY61790.1"/>
    <property type="molecule type" value="Genomic_DNA"/>
</dbReference>
<dbReference type="InterPro" id="IPR013767">
    <property type="entry name" value="PAS_fold"/>
</dbReference>
<dbReference type="InterPro" id="IPR052016">
    <property type="entry name" value="Bact_Sigma-Reg"/>
</dbReference>
<dbReference type="Pfam" id="PF07228">
    <property type="entry name" value="SpoIIE"/>
    <property type="match status" value="1"/>
</dbReference>
<evidence type="ECO:0000256" key="1">
    <source>
        <dbReference type="ARBA" id="ARBA00022801"/>
    </source>
</evidence>
<dbReference type="InterPro" id="IPR001932">
    <property type="entry name" value="PPM-type_phosphatase-like_dom"/>
</dbReference>
<dbReference type="SUPFAM" id="SSF81606">
    <property type="entry name" value="PP2C-like"/>
    <property type="match status" value="1"/>
</dbReference>
<comment type="caution">
    <text evidence="4">The sequence shown here is derived from an EMBL/GenBank/DDBJ whole genome shotgun (WGS) entry which is preliminary data.</text>
</comment>
<dbReference type="Gene3D" id="3.30.450.20">
    <property type="entry name" value="PAS domain"/>
    <property type="match status" value="1"/>
</dbReference>
<dbReference type="RefSeq" id="WP_136012922.1">
    <property type="nucleotide sequence ID" value="NZ_SRYE01000004.1"/>
</dbReference>
<dbReference type="GO" id="GO:0016791">
    <property type="term" value="F:phosphatase activity"/>
    <property type="evidence" value="ECO:0007669"/>
    <property type="project" value="TreeGrafter"/>
</dbReference>
<proteinExistence type="predicted"/>
<dbReference type="Gene3D" id="3.30.450.40">
    <property type="match status" value="1"/>
</dbReference>
<evidence type="ECO:0000256" key="2">
    <source>
        <dbReference type="SAM" id="MobiDB-lite"/>
    </source>
</evidence>
<dbReference type="InterPro" id="IPR000014">
    <property type="entry name" value="PAS"/>
</dbReference>
<protein>
    <submittedName>
        <fullName evidence="4">PAS domain S-box protein</fullName>
    </submittedName>
</protein>
<dbReference type="Proteomes" id="UP000310263">
    <property type="component" value="Unassembled WGS sequence"/>
</dbReference>
<evidence type="ECO:0000313" key="4">
    <source>
        <dbReference type="EMBL" id="TGY61790.1"/>
    </source>
</evidence>
<dbReference type="NCBIfam" id="TIGR00229">
    <property type="entry name" value="sensory_box"/>
    <property type="match status" value="1"/>
</dbReference>
<name>A0A4V3RR29_9ACTN</name>
<accession>A0A4V3RR29</accession>
<dbReference type="CDD" id="cd00130">
    <property type="entry name" value="PAS"/>
    <property type="match status" value="1"/>
</dbReference>
<evidence type="ECO:0000259" key="3">
    <source>
        <dbReference type="PROSITE" id="PS50112"/>
    </source>
</evidence>
<gene>
    <name evidence="4" type="ORF">E5334_07240</name>
</gene>
<dbReference type="InterPro" id="IPR029016">
    <property type="entry name" value="GAF-like_dom_sf"/>
</dbReference>
<keyword evidence="5" id="KW-1185">Reference proteome</keyword>
<dbReference type="SMART" id="SM00331">
    <property type="entry name" value="PP2C_SIG"/>
    <property type="match status" value="1"/>
</dbReference>
<dbReference type="PROSITE" id="PS50112">
    <property type="entry name" value="PAS"/>
    <property type="match status" value="1"/>
</dbReference>
<dbReference type="SUPFAM" id="SSF55785">
    <property type="entry name" value="PYP-like sensor domain (PAS domain)"/>
    <property type="match status" value="1"/>
</dbReference>